<dbReference type="Proteomes" id="UP000886520">
    <property type="component" value="Chromosome 10"/>
</dbReference>
<sequence>MASSTSVERPAHLKAEDGMLVTRDEADYMVEKLRIFDIEQVGRADWLAQHEDIEKLNLQAHYNTMSHSSDFVMEVWMEKIFSEIIKEISSESSTVALSLTILHEGSIANLLEVVLYHQDACEAMGSDALLELADFCCRKLLYLNTRAKEDAKFIERKASDLINMSVEEEFKEKGAFARFQTSMCALTILRYLTDYINSLPLCIMARLIVKHDVLMILVPLIGNCPWKRERRKGEKVLIEKYEEGRWFEVPREDHFKVTKPDAQVWLAIYNLIMEPACRSRFKYDDFHKDQVLKLQKHLNELLVDQIPLLKDLQWALEEISLNVKPKDEDRKLGSLILEQTRASSCPAPVSVGVSHHYYSGKPLQTAPIEYQGCPMQGTGSVHASVLLRIASRRRQLAT</sequence>
<dbReference type="AlphaFoldDB" id="A0A9D4UUS7"/>
<keyword evidence="2" id="KW-1185">Reference proteome</keyword>
<dbReference type="PANTHER" id="PTHR13244">
    <property type="entry name" value="ZINC FINGER MYND DOMAIN CONTAINING PROTEIN 10"/>
    <property type="match status" value="1"/>
</dbReference>
<protein>
    <submittedName>
        <fullName evidence="1">Uncharacterized protein</fullName>
    </submittedName>
</protein>
<accession>A0A9D4UUS7</accession>
<dbReference type="GO" id="GO:0005737">
    <property type="term" value="C:cytoplasm"/>
    <property type="evidence" value="ECO:0007669"/>
    <property type="project" value="TreeGrafter"/>
</dbReference>
<name>A0A9D4UUS7_ADICA</name>
<gene>
    <name evidence="1" type="ORF">GOP47_0010180</name>
</gene>
<evidence type="ECO:0000313" key="1">
    <source>
        <dbReference type="EMBL" id="KAI5074219.1"/>
    </source>
</evidence>
<dbReference type="EMBL" id="JABFUD020000010">
    <property type="protein sequence ID" value="KAI5074219.1"/>
    <property type="molecule type" value="Genomic_DNA"/>
</dbReference>
<evidence type="ECO:0000313" key="2">
    <source>
        <dbReference type="Proteomes" id="UP000886520"/>
    </source>
</evidence>
<dbReference type="InterPro" id="IPR052298">
    <property type="entry name" value="ZMYND10"/>
</dbReference>
<reference evidence="1" key="1">
    <citation type="submission" date="2021-01" db="EMBL/GenBank/DDBJ databases">
        <title>Adiantum capillus-veneris genome.</title>
        <authorList>
            <person name="Fang Y."/>
            <person name="Liao Q."/>
        </authorList>
    </citation>
    <scope>NUCLEOTIDE SEQUENCE</scope>
    <source>
        <strain evidence="1">H3</strain>
        <tissue evidence="1">Leaf</tissue>
    </source>
</reference>
<dbReference type="OrthoDB" id="1921135at2759"/>
<comment type="caution">
    <text evidence="1">The sequence shown here is derived from an EMBL/GenBank/DDBJ whole genome shotgun (WGS) entry which is preliminary data.</text>
</comment>
<proteinExistence type="predicted"/>
<dbReference type="PANTHER" id="PTHR13244:SF7">
    <property type="entry name" value="ZINC FINGER MYND DOMAIN-CONTAINING PROTEIN 10"/>
    <property type="match status" value="1"/>
</dbReference>
<organism evidence="1 2">
    <name type="scientific">Adiantum capillus-veneris</name>
    <name type="common">Maidenhair fern</name>
    <dbReference type="NCBI Taxonomy" id="13818"/>
    <lineage>
        <taxon>Eukaryota</taxon>
        <taxon>Viridiplantae</taxon>
        <taxon>Streptophyta</taxon>
        <taxon>Embryophyta</taxon>
        <taxon>Tracheophyta</taxon>
        <taxon>Polypodiopsida</taxon>
        <taxon>Polypodiidae</taxon>
        <taxon>Polypodiales</taxon>
        <taxon>Pteridineae</taxon>
        <taxon>Pteridaceae</taxon>
        <taxon>Vittarioideae</taxon>
        <taxon>Adiantum</taxon>
    </lineage>
</organism>